<feature type="compositionally biased region" description="Polar residues" evidence="1">
    <location>
        <begin position="602"/>
        <end position="623"/>
    </location>
</feature>
<dbReference type="AlphaFoldDB" id="A8N8L4"/>
<dbReference type="Proteomes" id="UP000001861">
    <property type="component" value="Unassembled WGS sequence"/>
</dbReference>
<evidence type="ECO:0000256" key="2">
    <source>
        <dbReference type="SAM" id="SignalP"/>
    </source>
</evidence>
<sequence>MLLPTTPFLTLLLFALSINLSTPADAAVLRARQKDNVDSESISASANPSWTTHSHHPKPTHHDRPAFNTTDGQMSNSSASRVGMTSHNRWNRTSSSGTVTWSRQWPRPTDGSSGWDGSKDGEGWDKDKDGQGWKGGSGWAPKDGENGDGVTDGERDGSGNDSDFPEGDNSGGEVVKRSTIQKRSPWPKPSRRQRLVRQQSQASLSHRRRGLNFADAIKLDSKIARLVLQGRRDVAAASAVKDKGRPSNKDKVKKNNVVAGTPSRRQHDQASSIFPRYARRSVDSETNSDSNVDGNQREGSGYFGMVGTVAIMSHVDNSTTGRKLASLYMDTRGDGPYVLNASEKNATQLFLVASSKSDLTTDYDDSTEVPVMLQAAINDASYCATYDPNPPQPEPLTMELCITLKDSTGDSAGAHKSQTFSYNKDSGVIRPMWFVDGMSDNNGKVEGQGGGDGLSGDSGSDLQPSSSVGSDSPSSTAIVNARDASSPSASTGAQNVTLVFVPSTDPAGASATDDDEEPLIVTTTVTVTASATPEPSQDSSSKVFNVHAVPISDVPAIVTATSTLSETAPASTTADPQASATDDPEGSSSVNAQVIGDDDATTTDSWMPESTGNEQASVSAMEASVTTITIPASSGFDAAEAPVTSSPATPTSSSDPGSSDAVDPSPTATIVAVVARRPSKMAAVDTDPYKWMFKADER</sequence>
<dbReference type="RefSeq" id="XP_001831170.1">
    <property type="nucleotide sequence ID" value="XM_001831118.1"/>
</dbReference>
<keyword evidence="2" id="KW-0732">Signal</keyword>
<dbReference type="EMBL" id="AACS02000007">
    <property type="protein sequence ID" value="EAU90633.1"/>
    <property type="molecule type" value="Genomic_DNA"/>
</dbReference>
<feature type="region of interest" description="Disordered" evidence="1">
    <location>
        <begin position="236"/>
        <end position="299"/>
    </location>
</feature>
<dbReference type="OrthoDB" id="3362371at2759"/>
<organism evidence="3 4">
    <name type="scientific">Coprinopsis cinerea (strain Okayama-7 / 130 / ATCC MYA-4618 / FGSC 9003)</name>
    <name type="common">Inky cap fungus</name>
    <name type="synonym">Hormographiella aspergillata</name>
    <dbReference type="NCBI Taxonomy" id="240176"/>
    <lineage>
        <taxon>Eukaryota</taxon>
        <taxon>Fungi</taxon>
        <taxon>Dikarya</taxon>
        <taxon>Basidiomycota</taxon>
        <taxon>Agaricomycotina</taxon>
        <taxon>Agaricomycetes</taxon>
        <taxon>Agaricomycetidae</taxon>
        <taxon>Agaricales</taxon>
        <taxon>Agaricineae</taxon>
        <taxon>Psathyrellaceae</taxon>
        <taxon>Coprinopsis</taxon>
    </lineage>
</organism>
<feature type="compositionally biased region" description="Basic and acidic residues" evidence="1">
    <location>
        <begin position="236"/>
        <end position="250"/>
    </location>
</feature>
<accession>A8N8L4</accession>
<name>A8N8L4_COPC7</name>
<feature type="compositionally biased region" description="Basic and acidic residues" evidence="1">
    <location>
        <begin position="117"/>
        <end position="131"/>
    </location>
</feature>
<evidence type="ECO:0000256" key="1">
    <source>
        <dbReference type="SAM" id="MobiDB-lite"/>
    </source>
</evidence>
<feature type="region of interest" description="Disordered" evidence="1">
    <location>
        <begin position="34"/>
        <end position="208"/>
    </location>
</feature>
<feature type="compositionally biased region" description="Low complexity" evidence="1">
    <location>
        <begin position="457"/>
        <end position="475"/>
    </location>
</feature>
<reference evidence="3 4" key="1">
    <citation type="journal article" date="2010" name="Proc. Natl. Acad. Sci. U.S.A.">
        <title>Insights into evolution of multicellular fungi from the assembled chromosomes of the mushroom Coprinopsis cinerea (Coprinus cinereus).</title>
        <authorList>
            <person name="Stajich J.E."/>
            <person name="Wilke S.K."/>
            <person name="Ahren D."/>
            <person name="Au C.H."/>
            <person name="Birren B.W."/>
            <person name="Borodovsky M."/>
            <person name="Burns C."/>
            <person name="Canback B."/>
            <person name="Casselton L.A."/>
            <person name="Cheng C.K."/>
            <person name="Deng J."/>
            <person name="Dietrich F.S."/>
            <person name="Fargo D.C."/>
            <person name="Farman M.L."/>
            <person name="Gathman A.C."/>
            <person name="Goldberg J."/>
            <person name="Guigo R."/>
            <person name="Hoegger P.J."/>
            <person name="Hooker J.B."/>
            <person name="Huggins A."/>
            <person name="James T.Y."/>
            <person name="Kamada T."/>
            <person name="Kilaru S."/>
            <person name="Kodira C."/>
            <person name="Kues U."/>
            <person name="Kupfer D."/>
            <person name="Kwan H.S."/>
            <person name="Lomsadze A."/>
            <person name="Li W."/>
            <person name="Lilly W.W."/>
            <person name="Ma L.J."/>
            <person name="Mackey A.J."/>
            <person name="Manning G."/>
            <person name="Martin F."/>
            <person name="Muraguchi H."/>
            <person name="Natvig D.O."/>
            <person name="Palmerini H."/>
            <person name="Ramesh M.A."/>
            <person name="Rehmeyer C.J."/>
            <person name="Roe B.A."/>
            <person name="Shenoy N."/>
            <person name="Stanke M."/>
            <person name="Ter-Hovhannisyan V."/>
            <person name="Tunlid A."/>
            <person name="Velagapudi R."/>
            <person name="Vision T.J."/>
            <person name="Zeng Q."/>
            <person name="Zolan M.E."/>
            <person name="Pukkila P.J."/>
        </authorList>
    </citation>
    <scope>NUCLEOTIDE SEQUENCE [LARGE SCALE GENOMIC DNA]</scope>
    <source>
        <strain evidence="4">Okayama-7 / 130 / ATCC MYA-4618 / FGSC 9003</strain>
    </source>
</reference>
<feature type="compositionally biased region" description="Polar residues" evidence="1">
    <location>
        <begin position="67"/>
        <end position="103"/>
    </location>
</feature>
<feature type="compositionally biased region" description="Polar residues" evidence="1">
    <location>
        <begin position="565"/>
        <end position="592"/>
    </location>
</feature>
<feature type="chain" id="PRO_5002727040" evidence="2">
    <location>
        <begin position="27"/>
        <end position="698"/>
    </location>
</feature>
<dbReference type="GeneID" id="6007631"/>
<evidence type="ECO:0000313" key="4">
    <source>
        <dbReference type="Proteomes" id="UP000001861"/>
    </source>
</evidence>
<feature type="signal peptide" evidence="2">
    <location>
        <begin position="1"/>
        <end position="26"/>
    </location>
</feature>
<dbReference type="KEGG" id="cci:CC1G_09873"/>
<feature type="region of interest" description="Disordered" evidence="1">
    <location>
        <begin position="439"/>
        <end position="492"/>
    </location>
</feature>
<evidence type="ECO:0000313" key="3">
    <source>
        <dbReference type="EMBL" id="EAU90633.1"/>
    </source>
</evidence>
<protein>
    <submittedName>
        <fullName evidence="3">Uncharacterized protein</fullName>
    </submittedName>
</protein>
<feature type="region of interest" description="Disordered" evidence="1">
    <location>
        <begin position="565"/>
        <end position="623"/>
    </location>
</feature>
<dbReference type="InParanoid" id="A8N8L4"/>
<dbReference type="VEuPathDB" id="FungiDB:CC1G_09873"/>
<dbReference type="STRING" id="240176.A8N8L4"/>
<feature type="compositionally biased region" description="Low complexity" evidence="1">
    <location>
        <begin position="641"/>
        <end position="665"/>
    </location>
</feature>
<comment type="caution">
    <text evidence="3">The sequence shown here is derived from an EMBL/GenBank/DDBJ whole genome shotgun (WGS) entry which is preliminary data.</text>
</comment>
<gene>
    <name evidence="3" type="ORF">CC1G_09873</name>
</gene>
<dbReference type="OMA" id="DDETYCD"/>
<feature type="compositionally biased region" description="Polar residues" evidence="1">
    <location>
        <begin position="483"/>
        <end position="492"/>
    </location>
</feature>
<keyword evidence="4" id="KW-1185">Reference proteome</keyword>
<feature type="compositionally biased region" description="Gly residues" evidence="1">
    <location>
        <begin position="446"/>
        <end position="456"/>
    </location>
</feature>
<proteinExistence type="predicted"/>
<dbReference type="eggNOG" id="ENOG502S37J">
    <property type="taxonomic scope" value="Eukaryota"/>
</dbReference>
<feature type="region of interest" description="Disordered" evidence="1">
    <location>
        <begin position="638"/>
        <end position="665"/>
    </location>
</feature>
<feature type="compositionally biased region" description="Polar residues" evidence="1">
    <location>
        <begin position="284"/>
        <end position="298"/>
    </location>
</feature>